<evidence type="ECO:0000313" key="1">
    <source>
        <dbReference type="EMBL" id="KAL0200985.1"/>
    </source>
</evidence>
<name>A0ABD0RR33_CIRMR</name>
<organism evidence="1 2">
    <name type="scientific">Cirrhinus mrigala</name>
    <name type="common">Mrigala</name>
    <dbReference type="NCBI Taxonomy" id="683832"/>
    <lineage>
        <taxon>Eukaryota</taxon>
        <taxon>Metazoa</taxon>
        <taxon>Chordata</taxon>
        <taxon>Craniata</taxon>
        <taxon>Vertebrata</taxon>
        <taxon>Euteleostomi</taxon>
        <taxon>Actinopterygii</taxon>
        <taxon>Neopterygii</taxon>
        <taxon>Teleostei</taxon>
        <taxon>Ostariophysi</taxon>
        <taxon>Cypriniformes</taxon>
        <taxon>Cyprinidae</taxon>
        <taxon>Labeoninae</taxon>
        <taxon>Labeonini</taxon>
        <taxon>Cirrhinus</taxon>
    </lineage>
</organism>
<comment type="caution">
    <text evidence="1">The sequence shown here is derived from an EMBL/GenBank/DDBJ whole genome shotgun (WGS) entry which is preliminary data.</text>
</comment>
<feature type="non-terminal residue" evidence="1">
    <location>
        <position position="68"/>
    </location>
</feature>
<dbReference type="Proteomes" id="UP001529510">
    <property type="component" value="Unassembled WGS sequence"/>
</dbReference>
<feature type="non-terminal residue" evidence="1">
    <location>
        <position position="1"/>
    </location>
</feature>
<proteinExistence type="predicted"/>
<dbReference type="AlphaFoldDB" id="A0ABD0RR33"/>
<protein>
    <submittedName>
        <fullName evidence="1">Uncharacterized protein</fullName>
    </submittedName>
</protein>
<accession>A0ABD0RR33</accession>
<keyword evidence="2" id="KW-1185">Reference proteome</keyword>
<gene>
    <name evidence="1" type="ORF">M9458_004172</name>
</gene>
<dbReference type="EMBL" id="JAMKFB020000002">
    <property type="protein sequence ID" value="KAL0200985.1"/>
    <property type="molecule type" value="Genomic_DNA"/>
</dbReference>
<evidence type="ECO:0000313" key="2">
    <source>
        <dbReference type="Proteomes" id="UP001529510"/>
    </source>
</evidence>
<sequence length="68" mass="7351">LIVRDVSDTVAFVDGPDYIAVRAGRGGRTKDHLSPAAHSKPVLPPSPEAWIYSGMALRVELLQQSLPQ</sequence>
<reference evidence="1 2" key="1">
    <citation type="submission" date="2024-05" db="EMBL/GenBank/DDBJ databases">
        <title>Genome sequencing and assembly of Indian major carp, Cirrhinus mrigala (Hamilton, 1822).</title>
        <authorList>
            <person name="Mohindra V."/>
            <person name="Chowdhury L.M."/>
            <person name="Lal K."/>
            <person name="Jena J.K."/>
        </authorList>
    </citation>
    <scope>NUCLEOTIDE SEQUENCE [LARGE SCALE GENOMIC DNA]</scope>
    <source>
        <strain evidence="1">CM1030</strain>
        <tissue evidence="1">Blood</tissue>
    </source>
</reference>